<dbReference type="Proteomes" id="UP000293045">
    <property type="component" value="Unassembled WGS sequence"/>
</dbReference>
<proteinExistence type="predicted"/>
<keyword evidence="1" id="KW-0812">Transmembrane</keyword>
<dbReference type="AlphaFoldDB" id="A0A4Q9L080"/>
<dbReference type="VEuPathDB" id="MicrosporidiaDB:CWI36_0581p0040"/>
<gene>
    <name evidence="2" type="ORF">CWI39_1595p0010</name>
</gene>
<evidence type="ECO:0000313" key="2">
    <source>
        <dbReference type="EMBL" id="TBU00727.1"/>
    </source>
</evidence>
<keyword evidence="1" id="KW-1133">Transmembrane helix</keyword>
<feature type="transmembrane region" description="Helical" evidence="1">
    <location>
        <begin position="174"/>
        <end position="191"/>
    </location>
</feature>
<name>A0A4Q9L080_9MICR</name>
<comment type="caution">
    <text evidence="2">The sequence shown here is derived from an EMBL/GenBank/DDBJ whole genome shotgun (WGS) entry which is preliminary data.</text>
</comment>
<evidence type="ECO:0000313" key="3">
    <source>
        <dbReference type="Proteomes" id="UP000293045"/>
    </source>
</evidence>
<organism evidence="2 3">
    <name type="scientific">Hamiltosporidium magnivora</name>
    <dbReference type="NCBI Taxonomy" id="148818"/>
    <lineage>
        <taxon>Eukaryota</taxon>
        <taxon>Fungi</taxon>
        <taxon>Fungi incertae sedis</taxon>
        <taxon>Microsporidia</taxon>
        <taxon>Dubosqiidae</taxon>
        <taxon>Hamiltosporidium</taxon>
    </lineage>
</organism>
<dbReference type="VEuPathDB" id="MicrosporidiaDB:CWI39_1595p0010"/>
<evidence type="ECO:0000256" key="1">
    <source>
        <dbReference type="SAM" id="Phobius"/>
    </source>
</evidence>
<reference evidence="2 3" key="1">
    <citation type="submission" date="2017-12" db="EMBL/GenBank/DDBJ databases">
        <authorList>
            <person name="Pombert J.-F."/>
            <person name="Haag K.L."/>
            <person name="Ebert D."/>
        </authorList>
    </citation>
    <scope>NUCLEOTIDE SEQUENCE [LARGE SCALE GENOMIC DNA]</scope>
    <source>
        <strain evidence="2">IL-BN-2</strain>
    </source>
</reference>
<keyword evidence="1" id="KW-0472">Membrane</keyword>
<dbReference type="EMBL" id="PIXR01001595">
    <property type="protein sequence ID" value="TBU00727.1"/>
    <property type="molecule type" value="Genomic_DNA"/>
</dbReference>
<protein>
    <submittedName>
        <fullName evidence="2">Uncharacterized protein</fullName>
    </submittedName>
</protein>
<sequence>MFDEALFKNLLNETSSLIKNLEESKDIEMEDRISCNVLALKVLANDIEDEDLKSSVLKKIESIYNTGIYMSDNINNEYQIKGDKETKIREKSKNDKEMANIEIRETDELRNRLETDLLNYSKLLNQKVKNFKTKIDEDTEVLQNTENVFSKNLFGVEDGVSRLRKQVMGGFSPLRMLFLSIFIFLLMYFFIRFF</sequence>
<accession>A0A4Q9L080</accession>